<feature type="compositionally biased region" description="Basic and acidic residues" evidence="1">
    <location>
        <begin position="419"/>
        <end position="466"/>
    </location>
</feature>
<protein>
    <submittedName>
        <fullName evidence="2">Uncharacterized protein</fullName>
    </submittedName>
</protein>
<evidence type="ECO:0000313" key="2">
    <source>
        <dbReference type="EMBL" id="KEY73548.1"/>
    </source>
</evidence>
<dbReference type="EMBL" id="KL647833">
    <property type="protein sequence ID" value="KEY73548.1"/>
    <property type="molecule type" value="Genomic_DNA"/>
</dbReference>
<sequence length="506" mass="58358">RTSQLIRLAKTTADPTKQKHLLREIGDAAQTMSGQSDSEEHDGKAAKYVNWTATYPTFTKVPRQKLPRHPDRRVAGIAGQDRSANYYSTEGWMSLTEKVRVFARLLASHADADEIRWRSLPSSAWAEINVWANNAEEYFDDSNKFFKETIFTAWTWRVLCKHLFHCDEKAYSEPWQHHHRLAELISPDLLGDKAWPSHWQLWMKWASTMLFSHYGGPVDPKQLENLFLKEFECMRMYITWPDNKAMLELLQNAMELDACFRTASATIVIQFHDPTTLKKKGFPYRKERTNPWGPEDDILSLGFKELGVGSMIDFIIEPRLYVRYFSARDAVEVEEHRTPFLFAGRKPDTPAPPSNAAQQNGGATRRSKPTRGEPTRRKKQQVESKRSLVEDDAPVHRKQEDKATDVQEVGLRRSTRVPQIREKNAMREREEKEKVRQQELEKKKAMEEKRQALQRVKAKETAEKTRAILGKNNKGASQSKRKADALQGAKEDGAARGGRAKRGRRE</sequence>
<feature type="region of interest" description="Disordered" evidence="1">
    <location>
        <begin position="342"/>
        <end position="506"/>
    </location>
</feature>
<proteinExistence type="predicted"/>
<dbReference type="HOGENOM" id="CLU_471863_0_0_1"/>
<name>A0A084B7L9_STACB</name>
<feature type="non-terminal residue" evidence="2">
    <location>
        <position position="1"/>
    </location>
</feature>
<dbReference type="OrthoDB" id="10539951at2759"/>
<evidence type="ECO:0000256" key="1">
    <source>
        <dbReference type="SAM" id="MobiDB-lite"/>
    </source>
</evidence>
<feature type="compositionally biased region" description="Basic and acidic residues" evidence="1">
    <location>
        <begin position="481"/>
        <end position="494"/>
    </location>
</feature>
<dbReference type="AlphaFoldDB" id="A0A084B7L9"/>
<reference evidence="2 3" key="1">
    <citation type="journal article" date="2014" name="BMC Genomics">
        <title>Comparative genome sequencing reveals chemotype-specific gene clusters in the toxigenic black mold Stachybotrys.</title>
        <authorList>
            <person name="Semeiks J."/>
            <person name="Borek D."/>
            <person name="Otwinowski Z."/>
            <person name="Grishin N.V."/>
        </authorList>
    </citation>
    <scope>NUCLEOTIDE SEQUENCE [LARGE SCALE GENOMIC DNA]</scope>
    <source>
        <strain evidence="3">CBS 109288 / IBT 7711</strain>
    </source>
</reference>
<organism evidence="2 3">
    <name type="scientific">Stachybotrys chartarum (strain CBS 109288 / IBT 7711)</name>
    <name type="common">Toxic black mold</name>
    <name type="synonym">Stilbospora chartarum</name>
    <dbReference type="NCBI Taxonomy" id="1280523"/>
    <lineage>
        <taxon>Eukaryota</taxon>
        <taxon>Fungi</taxon>
        <taxon>Dikarya</taxon>
        <taxon>Ascomycota</taxon>
        <taxon>Pezizomycotina</taxon>
        <taxon>Sordariomycetes</taxon>
        <taxon>Hypocreomycetidae</taxon>
        <taxon>Hypocreales</taxon>
        <taxon>Stachybotryaceae</taxon>
        <taxon>Stachybotrys</taxon>
    </lineage>
</organism>
<accession>A0A084B7L9</accession>
<dbReference type="Proteomes" id="UP000028045">
    <property type="component" value="Unassembled WGS sequence"/>
</dbReference>
<evidence type="ECO:0000313" key="3">
    <source>
        <dbReference type="Proteomes" id="UP000028045"/>
    </source>
</evidence>
<gene>
    <name evidence="2" type="ORF">S7711_03707</name>
</gene>
<keyword evidence="3" id="KW-1185">Reference proteome</keyword>
<feature type="compositionally biased region" description="Basic and acidic residues" evidence="1">
    <location>
        <begin position="370"/>
        <end position="405"/>
    </location>
</feature>